<feature type="chain" id="PRO_5020717514" evidence="2">
    <location>
        <begin position="24"/>
        <end position="247"/>
    </location>
</feature>
<feature type="transmembrane region" description="Helical" evidence="1">
    <location>
        <begin position="82"/>
        <end position="105"/>
    </location>
</feature>
<keyword evidence="1" id="KW-1133">Transmembrane helix</keyword>
<dbReference type="AlphaFoldDB" id="A0A4S8M940"/>
<evidence type="ECO:0000256" key="2">
    <source>
        <dbReference type="SAM" id="SignalP"/>
    </source>
</evidence>
<evidence type="ECO:0000313" key="3">
    <source>
        <dbReference type="EMBL" id="THU98899.1"/>
    </source>
</evidence>
<keyword evidence="1" id="KW-0472">Membrane</keyword>
<sequence>MLLAKSSLLFSFLQLTPIMTVLSRPLSSPSVVWTYSTLTTSAYTSATPNASPVLALSGNETSQPDLYDPDEVKQDGHIADGVIVAIVVVMIILITLLVAFTCVWASKSFSLCQSFDRRFAGRSILNNRGRSCTRIPSLQDRRPTAESTTTLVENRFPFSILLRIYPVRRVPGDTHAHAQNNDSSATLVELLPVPPPVYQPNFFLNFYLLIYPSFVEMLSRYALVYVTFPPPFPLSSQTCLITMFLYP</sequence>
<accession>A0A4S8M940</accession>
<evidence type="ECO:0000313" key="4">
    <source>
        <dbReference type="Proteomes" id="UP000297245"/>
    </source>
</evidence>
<keyword evidence="4" id="KW-1185">Reference proteome</keyword>
<dbReference type="Proteomes" id="UP000297245">
    <property type="component" value="Unassembled WGS sequence"/>
</dbReference>
<organism evidence="3 4">
    <name type="scientific">Dendrothele bispora (strain CBS 962.96)</name>
    <dbReference type="NCBI Taxonomy" id="1314807"/>
    <lineage>
        <taxon>Eukaryota</taxon>
        <taxon>Fungi</taxon>
        <taxon>Dikarya</taxon>
        <taxon>Basidiomycota</taxon>
        <taxon>Agaricomycotina</taxon>
        <taxon>Agaricomycetes</taxon>
        <taxon>Agaricomycetidae</taxon>
        <taxon>Agaricales</taxon>
        <taxon>Agaricales incertae sedis</taxon>
        <taxon>Dendrothele</taxon>
    </lineage>
</organism>
<reference evidence="3 4" key="1">
    <citation type="journal article" date="2019" name="Nat. Ecol. Evol.">
        <title>Megaphylogeny resolves global patterns of mushroom evolution.</title>
        <authorList>
            <person name="Varga T."/>
            <person name="Krizsan K."/>
            <person name="Foldi C."/>
            <person name="Dima B."/>
            <person name="Sanchez-Garcia M."/>
            <person name="Sanchez-Ramirez S."/>
            <person name="Szollosi G.J."/>
            <person name="Szarkandi J.G."/>
            <person name="Papp V."/>
            <person name="Albert L."/>
            <person name="Andreopoulos W."/>
            <person name="Angelini C."/>
            <person name="Antonin V."/>
            <person name="Barry K.W."/>
            <person name="Bougher N.L."/>
            <person name="Buchanan P."/>
            <person name="Buyck B."/>
            <person name="Bense V."/>
            <person name="Catcheside P."/>
            <person name="Chovatia M."/>
            <person name="Cooper J."/>
            <person name="Damon W."/>
            <person name="Desjardin D."/>
            <person name="Finy P."/>
            <person name="Geml J."/>
            <person name="Haridas S."/>
            <person name="Hughes K."/>
            <person name="Justo A."/>
            <person name="Karasinski D."/>
            <person name="Kautmanova I."/>
            <person name="Kiss B."/>
            <person name="Kocsube S."/>
            <person name="Kotiranta H."/>
            <person name="LaButti K.M."/>
            <person name="Lechner B.E."/>
            <person name="Liimatainen K."/>
            <person name="Lipzen A."/>
            <person name="Lukacs Z."/>
            <person name="Mihaltcheva S."/>
            <person name="Morgado L.N."/>
            <person name="Niskanen T."/>
            <person name="Noordeloos M.E."/>
            <person name="Ohm R.A."/>
            <person name="Ortiz-Santana B."/>
            <person name="Ovrebo C."/>
            <person name="Racz N."/>
            <person name="Riley R."/>
            <person name="Savchenko A."/>
            <person name="Shiryaev A."/>
            <person name="Soop K."/>
            <person name="Spirin V."/>
            <person name="Szebenyi C."/>
            <person name="Tomsovsky M."/>
            <person name="Tulloss R.E."/>
            <person name="Uehling J."/>
            <person name="Grigoriev I.V."/>
            <person name="Vagvolgyi C."/>
            <person name="Papp T."/>
            <person name="Martin F.M."/>
            <person name="Miettinen O."/>
            <person name="Hibbett D.S."/>
            <person name="Nagy L.G."/>
        </authorList>
    </citation>
    <scope>NUCLEOTIDE SEQUENCE [LARGE SCALE GENOMIC DNA]</scope>
    <source>
        <strain evidence="3 4">CBS 962.96</strain>
    </source>
</reference>
<keyword evidence="2" id="KW-0732">Signal</keyword>
<evidence type="ECO:0000256" key="1">
    <source>
        <dbReference type="SAM" id="Phobius"/>
    </source>
</evidence>
<dbReference type="EMBL" id="ML179127">
    <property type="protein sequence ID" value="THU98899.1"/>
    <property type="molecule type" value="Genomic_DNA"/>
</dbReference>
<protein>
    <submittedName>
        <fullName evidence="3">Uncharacterized protein</fullName>
    </submittedName>
</protein>
<keyword evidence="1" id="KW-0812">Transmembrane</keyword>
<name>A0A4S8M940_DENBC</name>
<proteinExistence type="predicted"/>
<gene>
    <name evidence="3" type="ORF">K435DRAFT_517130</name>
</gene>
<feature type="signal peptide" evidence="2">
    <location>
        <begin position="1"/>
        <end position="23"/>
    </location>
</feature>